<evidence type="ECO:0000256" key="3">
    <source>
        <dbReference type="ARBA" id="ARBA00022801"/>
    </source>
</evidence>
<dbReference type="AlphaFoldDB" id="A0AAV5JM61"/>
<dbReference type="PROSITE" id="PS51767">
    <property type="entry name" value="PEPTIDASE_A1"/>
    <property type="match status" value="1"/>
</dbReference>
<dbReference type="Gene3D" id="2.40.70.10">
    <property type="entry name" value="Acid Proteases"/>
    <property type="match status" value="1"/>
</dbReference>
<dbReference type="InterPro" id="IPR051708">
    <property type="entry name" value="Plant_Aspart_Prot_A1"/>
</dbReference>
<dbReference type="InterPro" id="IPR021109">
    <property type="entry name" value="Peptidase_aspartic_dom_sf"/>
</dbReference>
<evidence type="ECO:0000313" key="6">
    <source>
        <dbReference type="Proteomes" id="UP001054252"/>
    </source>
</evidence>
<accession>A0AAV5JM61</accession>
<keyword evidence="6" id="KW-1185">Reference proteome</keyword>
<dbReference type="GO" id="GO:0005576">
    <property type="term" value="C:extracellular region"/>
    <property type="evidence" value="ECO:0007669"/>
    <property type="project" value="TreeGrafter"/>
</dbReference>
<evidence type="ECO:0000259" key="4">
    <source>
        <dbReference type="PROSITE" id="PS51767"/>
    </source>
</evidence>
<evidence type="ECO:0000256" key="1">
    <source>
        <dbReference type="ARBA" id="ARBA00007447"/>
    </source>
</evidence>
<proteinExistence type="inferred from homology"/>
<dbReference type="InterPro" id="IPR033121">
    <property type="entry name" value="PEPTIDASE_A1"/>
</dbReference>
<dbReference type="GO" id="GO:0008233">
    <property type="term" value="F:peptidase activity"/>
    <property type="evidence" value="ECO:0007669"/>
    <property type="project" value="UniProtKB-KW"/>
</dbReference>
<protein>
    <recommendedName>
        <fullName evidence="4">Peptidase A1 domain-containing protein</fullName>
    </recommendedName>
</protein>
<dbReference type="Proteomes" id="UP001054252">
    <property type="component" value="Unassembled WGS sequence"/>
</dbReference>
<organism evidence="5 6">
    <name type="scientific">Rubroshorea leprosula</name>
    <dbReference type="NCBI Taxonomy" id="152421"/>
    <lineage>
        <taxon>Eukaryota</taxon>
        <taxon>Viridiplantae</taxon>
        <taxon>Streptophyta</taxon>
        <taxon>Embryophyta</taxon>
        <taxon>Tracheophyta</taxon>
        <taxon>Spermatophyta</taxon>
        <taxon>Magnoliopsida</taxon>
        <taxon>eudicotyledons</taxon>
        <taxon>Gunneridae</taxon>
        <taxon>Pentapetalae</taxon>
        <taxon>rosids</taxon>
        <taxon>malvids</taxon>
        <taxon>Malvales</taxon>
        <taxon>Dipterocarpaceae</taxon>
        <taxon>Rubroshorea</taxon>
    </lineage>
</organism>
<keyword evidence="3" id="KW-0378">Hydrolase</keyword>
<comment type="similarity">
    <text evidence="1">Belongs to the peptidase A1 family.</text>
</comment>
<dbReference type="InterPro" id="IPR032861">
    <property type="entry name" value="TAXi_N"/>
</dbReference>
<gene>
    <name evidence="5" type="ORF">SLEP1_g23628</name>
</gene>
<reference evidence="5 6" key="1">
    <citation type="journal article" date="2021" name="Commun. Biol.">
        <title>The genome of Shorea leprosula (Dipterocarpaceae) highlights the ecological relevance of drought in aseasonal tropical rainforests.</title>
        <authorList>
            <person name="Ng K.K.S."/>
            <person name="Kobayashi M.J."/>
            <person name="Fawcett J.A."/>
            <person name="Hatakeyama M."/>
            <person name="Paape T."/>
            <person name="Ng C.H."/>
            <person name="Ang C.C."/>
            <person name="Tnah L.H."/>
            <person name="Lee C.T."/>
            <person name="Nishiyama T."/>
            <person name="Sese J."/>
            <person name="O'Brien M.J."/>
            <person name="Copetti D."/>
            <person name="Mohd Noor M.I."/>
            <person name="Ong R.C."/>
            <person name="Putra M."/>
            <person name="Sireger I.Z."/>
            <person name="Indrioko S."/>
            <person name="Kosugi Y."/>
            <person name="Izuno A."/>
            <person name="Isagi Y."/>
            <person name="Lee S.L."/>
            <person name="Shimizu K.K."/>
        </authorList>
    </citation>
    <scope>NUCLEOTIDE SEQUENCE [LARGE SCALE GENOMIC DNA]</scope>
    <source>
        <strain evidence="5">214</strain>
    </source>
</reference>
<dbReference type="Pfam" id="PF14543">
    <property type="entry name" value="TAXi_N"/>
    <property type="match status" value="1"/>
</dbReference>
<comment type="caution">
    <text evidence="5">The sequence shown here is derived from an EMBL/GenBank/DDBJ whole genome shotgun (WGS) entry which is preliminary data.</text>
</comment>
<dbReference type="SUPFAM" id="SSF50630">
    <property type="entry name" value="Acid proteases"/>
    <property type="match status" value="1"/>
</dbReference>
<feature type="domain" description="Peptidase A1" evidence="4">
    <location>
        <begin position="34"/>
        <end position="194"/>
    </location>
</feature>
<evidence type="ECO:0000313" key="5">
    <source>
        <dbReference type="EMBL" id="GKV12494.1"/>
    </source>
</evidence>
<dbReference type="GO" id="GO:0006508">
    <property type="term" value="P:proteolysis"/>
    <property type="evidence" value="ECO:0007669"/>
    <property type="project" value="UniProtKB-KW"/>
</dbReference>
<dbReference type="PANTHER" id="PTHR47967">
    <property type="entry name" value="OS07G0603500 PROTEIN-RELATED"/>
    <property type="match status" value="1"/>
</dbReference>
<evidence type="ECO:0000256" key="2">
    <source>
        <dbReference type="ARBA" id="ARBA00022670"/>
    </source>
</evidence>
<name>A0AAV5JM61_9ROSI</name>
<dbReference type="EMBL" id="BPVZ01000036">
    <property type="protein sequence ID" value="GKV12494.1"/>
    <property type="molecule type" value="Genomic_DNA"/>
</dbReference>
<dbReference type="PANTHER" id="PTHR47967:SF14">
    <property type="entry name" value="EUKARYOTIC ASPARTYL PROTEASE FAMILY PROTEIN"/>
    <property type="match status" value="1"/>
</dbReference>
<sequence>MEHEIKTSGDPFQALPPANDSVQFQIFPSDDKLFLANFSIGQPPIVQFAVMDSASGLLWIRCFPCSECSPQNVYPAYDRTKSSTYANLSCNSDYCKLSPYRWCNEDNSCGYKQGYASGYSIGILATEQMMFLTSDEGIVFVPNVVFGCNLKSGGRLFDDQRATGVNAQQNYNLAYDIPGKMLYFQRIDCEVLDS</sequence>
<keyword evidence="2" id="KW-0645">Protease</keyword>